<dbReference type="PROSITE" id="PS00665">
    <property type="entry name" value="DHDPS_1"/>
    <property type="match status" value="1"/>
</dbReference>
<evidence type="ECO:0000256" key="9">
    <source>
        <dbReference type="ARBA" id="ARBA00023239"/>
    </source>
</evidence>
<dbReference type="GO" id="GO:0019877">
    <property type="term" value="P:diaminopimelate biosynthetic process"/>
    <property type="evidence" value="ECO:0007669"/>
    <property type="project" value="UniProtKB-UniRule"/>
</dbReference>
<gene>
    <name evidence="12" type="primary">dapA</name>
    <name evidence="16" type="ORF">B0X71_08300</name>
</gene>
<dbReference type="PANTHER" id="PTHR12128">
    <property type="entry name" value="DIHYDRODIPICOLINATE SYNTHASE"/>
    <property type="match status" value="1"/>
</dbReference>
<evidence type="ECO:0000256" key="11">
    <source>
        <dbReference type="ARBA" id="ARBA00047836"/>
    </source>
</evidence>
<evidence type="ECO:0000256" key="8">
    <source>
        <dbReference type="ARBA" id="ARBA00023154"/>
    </source>
</evidence>
<evidence type="ECO:0000256" key="14">
    <source>
        <dbReference type="PIRSR" id="PIRSR001365-1"/>
    </source>
</evidence>
<keyword evidence="8 12" id="KW-0457">Lysine biosynthesis</keyword>
<dbReference type="GO" id="GO:0008840">
    <property type="term" value="F:4-hydroxy-tetrahydrodipicolinate synthase activity"/>
    <property type="evidence" value="ECO:0007669"/>
    <property type="project" value="UniProtKB-UniRule"/>
</dbReference>
<dbReference type="HAMAP" id="MF_00418">
    <property type="entry name" value="DapA"/>
    <property type="match status" value="1"/>
</dbReference>
<feature type="active site" description="Proton donor/acceptor" evidence="12 14">
    <location>
        <position position="135"/>
    </location>
</feature>
<evidence type="ECO:0000256" key="3">
    <source>
        <dbReference type="ARBA" id="ARBA00007592"/>
    </source>
</evidence>
<evidence type="ECO:0000256" key="5">
    <source>
        <dbReference type="ARBA" id="ARBA00022490"/>
    </source>
</evidence>
<comment type="catalytic activity">
    <reaction evidence="11 12">
        <text>L-aspartate 4-semialdehyde + pyruvate = (2S,4S)-4-hydroxy-2,3,4,5-tetrahydrodipicolinate + H2O + H(+)</text>
        <dbReference type="Rhea" id="RHEA:34171"/>
        <dbReference type="ChEBI" id="CHEBI:15361"/>
        <dbReference type="ChEBI" id="CHEBI:15377"/>
        <dbReference type="ChEBI" id="CHEBI:15378"/>
        <dbReference type="ChEBI" id="CHEBI:67139"/>
        <dbReference type="ChEBI" id="CHEBI:537519"/>
        <dbReference type="EC" id="4.3.3.7"/>
    </reaction>
</comment>
<evidence type="ECO:0000256" key="10">
    <source>
        <dbReference type="ARBA" id="ARBA00023270"/>
    </source>
</evidence>
<dbReference type="Gene3D" id="3.20.20.70">
    <property type="entry name" value="Aldolase class I"/>
    <property type="match status" value="1"/>
</dbReference>
<dbReference type="PROSITE" id="PS00666">
    <property type="entry name" value="DHDPS_2"/>
    <property type="match status" value="1"/>
</dbReference>
<dbReference type="GO" id="GO:0009089">
    <property type="term" value="P:lysine biosynthetic process via diaminopimelate"/>
    <property type="evidence" value="ECO:0007669"/>
    <property type="project" value="UniProtKB-UniRule"/>
</dbReference>
<feature type="binding site" evidence="12 15">
    <location>
        <position position="205"/>
    </location>
    <ligand>
        <name>pyruvate</name>
        <dbReference type="ChEBI" id="CHEBI:15361"/>
    </ligand>
</feature>
<comment type="subcellular location">
    <subcellularLocation>
        <location evidence="12">Cytoplasm</location>
    </subcellularLocation>
</comment>
<comment type="function">
    <text evidence="1 12">Catalyzes the condensation of (S)-aspartate-beta-semialdehyde [(S)-ASA] and pyruvate to 4-hydroxy-tetrahydrodipicolinate (HTPA).</text>
</comment>
<feature type="site" description="Part of a proton relay during catalysis" evidence="12">
    <location>
        <position position="109"/>
    </location>
</feature>
<comment type="pathway">
    <text evidence="2 12">Amino-acid biosynthesis; L-lysine biosynthesis via DAP pathway; (S)-tetrahydrodipicolinate from L-aspartate: step 3/4.</text>
</comment>
<dbReference type="CDD" id="cd00950">
    <property type="entry name" value="DHDPS"/>
    <property type="match status" value="1"/>
</dbReference>
<comment type="subunit">
    <text evidence="12">Homotetramer; dimer of dimers.</text>
</comment>
<keyword evidence="5 12" id="KW-0963">Cytoplasm</keyword>
<sequence>MTHLFTGIGVAVTAPFRHNEIDAESFRRHLEFLMDNGVQSLIINGTTGEGSTLTAAEKRQLLEIAVQTAGGRVPVIAGTGSNSTEASIAASLEAQEIGVDGLMLITPYYNKTSQRGLVAHFTAVADAVELPILLYNVPSRTGMTITPETVQALSMHSNIAGLKDATSDFNYLSQVKLLTDDAFALYSGNDDSVLPFLALGGHGLISVAANVLPADYAALYEQAQTDLAAARSIHYRLYPLISALGADVNPIPVKALTAHLGFGEYEVRLPLVPLEEDVRQNLVELFDGLRAEVQ</sequence>
<protein>
    <recommendedName>
        <fullName evidence="4 12">4-hydroxy-tetrahydrodipicolinate synthase</fullName>
        <shortName evidence="12">HTPA synthase</shortName>
        <ecNumber evidence="4 12">4.3.3.7</ecNumber>
    </recommendedName>
</protein>
<name>A0A1Q2KYB1_9BACL</name>
<dbReference type="KEGG" id="pmar:B0X71_08300"/>
<dbReference type="NCBIfam" id="TIGR00674">
    <property type="entry name" value="dapA"/>
    <property type="match status" value="1"/>
</dbReference>
<reference evidence="16 17" key="1">
    <citation type="submission" date="2017-02" db="EMBL/GenBank/DDBJ databases">
        <title>The complete genomic sequence of a novel cold adapted crude oil-degrading bacterium Planococcus qaidamina Y42.</title>
        <authorList>
            <person name="Yang R."/>
        </authorList>
    </citation>
    <scope>NUCLEOTIDE SEQUENCE [LARGE SCALE GENOMIC DNA]</scope>
    <source>
        <strain evidence="16 17">Y42</strain>
    </source>
</reference>
<dbReference type="InterPro" id="IPR002220">
    <property type="entry name" value="DapA-like"/>
</dbReference>
<dbReference type="PIRSF" id="PIRSF001365">
    <property type="entry name" value="DHDPS"/>
    <property type="match status" value="1"/>
</dbReference>
<evidence type="ECO:0000256" key="15">
    <source>
        <dbReference type="PIRSR" id="PIRSR001365-2"/>
    </source>
</evidence>
<proteinExistence type="inferred from homology"/>
<feature type="active site" description="Schiff-base intermediate with substrate" evidence="12 14">
    <location>
        <position position="163"/>
    </location>
</feature>
<dbReference type="InterPro" id="IPR005263">
    <property type="entry name" value="DapA"/>
</dbReference>
<dbReference type="EMBL" id="CP019640">
    <property type="protein sequence ID" value="AQQ53094.1"/>
    <property type="molecule type" value="Genomic_DNA"/>
</dbReference>
<evidence type="ECO:0000256" key="6">
    <source>
        <dbReference type="ARBA" id="ARBA00022605"/>
    </source>
</evidence>
<dbReference type="PANTHER" id="PTHR12128:SF66">
    <property type="entry name" value="4-HYDROXY-2-OXOGLUTARATE ALDOLASE, MITOCHONDRIAL"/>
    <property type="match status" value="1"/>
</dbReference>
<dbReference type="InterPro" id="IPR020625">
    <property type="entry name" value="Schiff_base-form_aldolases_AS"/>
</dbReference>
<dbReference type="OrthoDB" id="9782828at2"/>
<organism evidence="16 17">
    <name type="scientific">Planococcus lenghuensis</name>
    <dbReference type="NCBI Taxonomy" id="2213202"/>
    <lineage>
        <taxon>Bacteria</taxon>
        <taxon>Bacillati</taxon>
        <taxon>Bacillota</taxon>
        <taxon>Bacilli</taxon>
        <taxon>Bacillales</taxon>
        <taxon>Caryophanaceae</taxon>
        <taxon>Planococcus</taxon>
    </lineage>
</organism>
<evidence type="ECO:0000256" key="7">
    <source>
        <dbReference type="ARBA" id="ARBA00022915"/>
    </source>
</evidence>
<dbReference type="UniPathway" id="UPA00034">
    <property type="reaction ID" value="UER00017"/>
</dbReference>
<feature type="binding site" evidence="12 15">
    <location>
        <position position="47"/>
    </location>
    <ligand>
        <name>pyruvate</name>
        <dbReference type="ChEBI" id="CHEBI:15361"/>
    </ligand>
</feature>
<keyword evidence="10 12" id="KW-0704">Schiff base</keyword>
<accession>A0A1Q2KYB1</accession>
<evidence type="ECO:0000313" key="16">
    <source>
        <dbReference type="EMBL" id="AQQ53094.1"/>
    </source>
</evidence>
<dbReference type="GO" id="GO:0005829">
    <property type="term" value="C:cytosol"/>
    <property type="evidence" value="ECO:0007669"/>
    <property type="project" value="TreeGrafter"/>
</dbReference>
<dbReference type="Proteomes" id="UP000188184">
    <property type="component" value="Chromosome"/>
</dbReference>
<keyword evidence="17" id="KW-1185">Reference proteome</keyword>
<evidence type="ECO:0000256" key="4">
    <source>
        <dbReference type="ARBA" id="ARBA00012086"/>
    </source>
</evidence>
<evidence type="ECO:0000256" key="1">
    <source>
        <dbReference type="ARBA" id="ARBA00003294"/>
    </source>
</evidence>
<evidence type="ECO:0000256" key="13">
    <source>
        <dbReference type="PIRNR" id="PIRNR001365"/>
    </source>
</evidence>
<dbReference type="SMART" id="SM01130">
    <property type="entry name" value="DHDPS"/>
    <property type="match status" value="1"/>
</dbReference>
<dbReference type="AlphaFoldDB" id="A0A1Q2KYB1"/>
<evidence type="ECO:0000313" key="17">
    <source>
        <dbReference type="Proteomes" id="UP000188184"/>
    </source>
</evidence>
<keyword evidence="9 12" id="KW-0456">Lyase</keyword>
<evidence type="ECO:0000256" key="12">
    <source>
        <dbReference type="HAMAP-Rule" id="MF_00418"/>
    </source>
</evidence>
<dbReference type="Pfam" id="PF00701">
    <property type="entry name" value="DHDPS"/>
    <property type="match status" value="1"/>
</dbReference>
<keyword evidence="6 12" id="KW-0028">Amino-acid biosynthesis</keyword>
<comment type="caution">
    <text evidence="12">Was originally thought to be a dihydrodipicolinate synthase (DHDPS), catalyzing the condensation of (S)-aspartate-beta-semialdehyde [(S)-ASA] and pyruvate to dihydrodipicolinate (DHDP). However, it was shown in E.coli that the product of the enzymatic reaction is not dihydrodipicolinate but in fact (4S)-4-hydroxy-2,3,4,5-tetrahydro-(2S)-dipicolinic acid (HTPA), and that the consecutive dehydration reaction leading to DHDP is not spontaneous but catalyzed by DapB.</text>
</comment>
<feature type="site" description="Part of a proton relay during catalysis" evidence="12">
    <location>
        <position position="46"/>
    </location>
</feature>
<dbReference type="SUPFAM" id="SSF51569">
    <property type="entry name" value="Aldolase"/>
    <property type="match status" value="1"/>
</dbReference>
<dbReference type="RefSeq" id="WP_077588977.1">
    <property type="nucleotide sequence ID" value="NZ_CP019640.1"/>
</dbReference>
<evidence type="ECO:0000256" key="2">
    <source>
        <dbReference type="ARBA" id="ARBA00005120"/>
    </source>
</evidence>
<keyword evidence="7 12" id="KW-0220">Diaminopimelate biosynthesis</keyword>
<dbReference type="PRINTS" id="PR00146">
    <property type="entry name" value="DHPICSNTHASE"/>
</dbReference>
<dbReference type="InterPro" id="IPR020624">
    <property type="entry name" value="Schiff_base-form_aldolases_CS"/>
</dbReference>
<dbReference type="InterPro" id="IPR013785">
    <property type="entry name" value="Aldolase_TIM"/>
</dbReference>
<dbReference type="EC" id="4.3.3.7" evidence="4 12"/>
<comment type="similarity">
    <text evidence="3 12 13">Belongs to the DapA family.</text>
</comment>